<dbReference type="InterPro" id="IPR050231">
    <property type="entry name" value="Iron_ascorbate_oxido_reductase"/>
</dbReference>
<dbReference type="PANTHER" id="PTHR47990">
    <property type="entry name" value="2-OXOGLUTARATE (2OG) AND FE(II)-DEPENDENT OXYGENASE SUPERFAMILY PROTEIN-RELATED"/>
    <property type="match status" value="1"/>
</dbReference>
<dbReference type="EC" id="1.13.12.19" evidence="3"/>
<keyword evidence="10" id="KW-0560">Oxidoreductase</keyword>
<dbReference type="Proteomes" id="UP000005615">
    <property type="component" value="Unassembled WGS sequence"/>
</dbReference>
<dbReference type="EC" id="1.14.20.7" evidence="2"/>
<proteinExistence type="inferred from homology"/>
<keyword evidence="10" id="KW-0479">Metal-binding</keyword>
<dbReference type="GO" id="GO:0102276">
    <property type="term" value="F:2-oxoglutarate oxygenase/decarboxylase (ethylene-forming) activity"/>
    <property type="evidence" value="ECO:0007669"/>
    <property type="project" value="UniProtKB-EC"/>
</dbReference>
<dbReference type="STRING" id="2518989.IMCC3088_187"/>
<reference evidence="12 13" key="1">
    <citation type="journal article" date="2011" name="J. Bacteriol.">
        <title>Genome sequence of strain IMCC3088, a proteorhodopsin-containing marine bacterium belonging to the OM60/NOR5 clade.</title>
        <authorList>
            <person name="Jang Y."/>
            <person name="Oh H.M."/>
            <person name="Kang I."/>
            <person name="Lee K."/>
            <person name="Yang S.J."/>
            <person name="Cho J.C."/>
        </authorList>
    </citation>
    <scope>NUCLEOTIDE SEQUENCE [LARGE SCALE GENOMIC DNA]</scope>
    <source>
        <strain evidence="12 13">IMCC3088</strain>
    </source>
</reference>
<gene>
    <name evidence="12" type="ORF">IMCC3088_187</name>
</gene>
<dbReference type="GO" id="GO:0046872">
    <property type="term" value="F:metal ion binding"/>
    <property type="evidence" value="ECO:0007669"/>
    <property type="project" value="UniProtKB-KW"/>
</dbReference>
<dbReference type="Pfam" id="PF03171">
    <property type="entry name" value="2OG-FeII_Oxy"/>
    <property type="match status" value="1"/>
</dbReference>
<dbReference type="Gene3D" id="2.60.120.330">
    <property type="entry name" value="B-lactam Antibiotic, Isopenicillin N Synthase, Chain"/>
    <property type="match status" value="1"/>
</dbReference>
<comment type="catalytic activity">
    <reaction evidence="9">
        <text>L-arginine + 2-oxoglutarate + O2 = guanidine + L-glutamate 5-semialdehyde + succinate + CO2</text>
        <dbReference type="Rhea" id="RHEA:31535"/>
        <dbReference type="ChEBI" id="CHEBI:15379"/>
        <dbReference type="ChEBI" id="CHEBI:16526"/>
        <dbReference type="ChEBI" id="CHEBI:16810"/>
        <dbReference type="ChEBI" id="CHEBI:30031"/>
        <dbReference type="ChEBI" id="CHEBI:30087"/>
        <dbReference type="ChEBI" id="CHEBI:32682"/>
        <dbReference type="ChEBI" id="CHEBI:58066"/>
        <dbReference type="EC" id="1.14.20.7"/>
    </reaction>
</comment>
<keyword evidence="5" id="KW-0266">Ethylene biosynthesis</keyword>
<evidence type="ECO:0000256" key="3">
    <source>
        <dbReference type="ARBA" id="ARBA00012531"/>
    </source>
</evidence>
<accession>F3KZ76</accession>
<dbReference type="PROSITE" id="PS51471">
    <property type="entry name" value="FE2OG_OXY"/>
    <property type="match status" value="1"/>
</dbReference>
<dbReference type="eggNOG" id="COG3491">
    <property type="taxonomic scope" value="Bacteria"/>
</dbReference>
<evidence type="ECO:0000259" key="11">
    <source>
        <dbReference type="PROSITE" id="PS51471"/>
    </source>
</evidence>
<organism evidence="12 13">
    <name type="scientific">Aequoribacter fuscus</name>
    <dbReference type="NCBI Taxonomy" id="2518989"/>
    <lineage>
        <taxon>Bacteria</taxon>
        <taxon>Pseudomonadati</taxon>
        <taxon>Pseudomonadota</taxon>
        <taxon>Gammaproteobacteria</taxon>
        <taxon>Cellvibrionales</taxon>
        <taxon>Halieaceae</taxon>
        <taxon>Aequoribacter</taxon>
    </lineage>
</organism>
<evidence type="ECO:0000256" key="5">
    <source>
        <dbReference type="ARBA" id="ARBA00022666"/>
    </source>
</evidence>
<evidence type="ECO:0000256" key="1">
    <source>
        <dbReference type="ARBA" id="ARBA00004767"/>
    </source>
</evidence>
<evidence type="ECO:0000313" key="12">
    <source>
        <dbReference type="EMBL" id="EGG30563.1"/>
    </source>
</evidence>
<evidence type="ECO:0000256" key="2">
    <source>
        <dbReference type="ARBA" id="ARBA00012293"/>
    </source>
</evidence>
<sequence>MDIGLIQKIYRDWRAFFATQNKFAYAMDREKQDGYFSLEQAEHAKGFALRDFKEYYHYYPWGRCPESLKADLECYYDQAVEFAKTLLIWVEQYSPLDVSQCFSESLSAMIEASQQSLLRVLHYPPMTAGQQQLPRAAPHEDINFLTILPAADGPGLKILSQEGDWIDVPNRPDQVLINIGDMLQEVSAGYFPSTTHQVATPSGEELSQGRMSLPLFLHPRPEVVLSPRHTAESYLHERLLELGVA</sequence>
<evidence type="ECO:0000256" key="7">
    <source>
        <dbReference type="ARBA" id="ARBA00031282"/>
    </source>
</evidence>
<evidence type="ECO:0000256" key="6">
    <source>
        <dbReference type="ARBA" id="ARBA00031011"/>
    </source>
</evidence>
<dbReference type="InterPro" id="IPR005123">
    <property type="entry name" value="Oxoglu/Fe-dep_dioxygenase_dom"/>
</dbReference>
<dbReference type="EMBL" id="AEIG01000011">
    <property type="protein sequence ID" value="EGG30563.1"/>
    <property type="molecule type" value="Genomic_DNA"/>
</dbReference>
<dbReference type="GO" id="GO:0009693">
    <property type="term" value="P:ethylene biosynthetic process"/>
    <property type="evidence" value="ECO:0007669"/>
    <property type="project" value="UniProtKB-KW"/>
</dbReference>
<evidence type="ECO:0000256" key="9">
    <source>
        <dbReference type="ARBA" id="ARBA00049359"/>
    </source>
</evidence>
<comment type="similarity">
    <text evidence="10">Belongs to the iron/ascorbate-dependent oxidoreductase family.</text>
</comment>
<evidence type="ECO:0000256" key="8">
    <source>
        <dbReference type="ARBA" id="ARBA00047725"/>
    </source>
</evidence>
<comment type="catalytic activity">
    <reaction evidence="8">
        <text>2-oxoglutarate + O2 + 2 H(+) = ethene + 3 CO2 + H2O</text>
        <dbReference type="Rhea" id="RHEA:31523"/>
        <dbReference type="ChEBI" id="CHEBI:15377"/>
        <dbReference type="ChEBI" id="CHEBI:15378"/>
        <dbReference type="ChEBI" id="CHEBI:15379"/>
        <dbReference type="ChEBI" id="CHEBI:16526"/>
        <dbReference type="ChEBI" id="CHEBI:16810"/>
        <dbReference type="ChEBI" id="CHEBI:18153"/>
        <dbReference type="EC" id="1.13.12.19"/>
    </reaction>
</comment>
<keyword evidence="10" id="KW-0408">Iron</keyword>
<dbReference type="AlphaFoldDB" id="F3KZ76"/>
<comment type="pathway">
    <text evidence="1">Alkene biosynthesis; ethylene biosynthesis via 2-oxoglutarate.</text>
</comment>
<evidence type="ECO:0000313" key="13">
    <source>
        <dbReference type="Proteomes" id="UP000005615"/>
    </source>
</evidence>
<dbReference type="SUPFAM" id="SSF51197">
    <property type="entry name" value="Clavaminate synthase-like"/>
    <property type="match status" value="1"/>
</dbReference>
<protein>
    <recommendedName>
        <fullName evidence="4">2-oxoglutarate-dependent ethylene/succinate-forming enzyme</fullName>
        <ecNumber evidence="3">1.13.12.19</ecNumber>
        <ecNumber evidence="2">1.14.20.7</ecNumber>
    </recommendedName>
    <alternativeName>
        <fullName evidence="6">2-oxoglutarate dioxygenase (ethylene-forming)</fullName>
    </alternativeName>
    <alternativeName>
        <fullName evidence="7">2-oxoglutarate/L-arginine monooxygenase/decarboxylase (succinate-forming)</fullName>
    </alternativeName>
</protein>
<dbReference type="InterPro" id="IPR027443">
    <property type="entry name" value="IPNS-like_sf"/>
</dbReference>
<name>F3KZ76_9GAMM</name>
<evidence type="ECO:0000256" key="4">
    <source>
        <dbReference type="ARBA" id="ARBA00019045"/>
    </source>
</evidence>
<feature type="domain" description="Fe2OG dioxygenase" evidence="11">
    <location>
        <begin position="113"/>
        <end position="219"/>
    </location>
</feature>
<evidence type="ECO:0000256" key="10">
    <source>
        <dbReference type="RuleBase" id="RU003682"/>
    </source>
</evidence>
<dbReference type="InterPro" id="IPR044861">
    <property type="entry name" value="IPNS-like_FE2OG_OXY"/>
</dbReference>
<comment type="caution">
    <text evidence="12">The sequence shown here is derived from an EMBL/GenBank/DDBJ whole genome shotgun (WGS) entry which is preliminary data.</text>
</comment>
<keyword evidence="13" id="KW-1185">Reference proteome</keyword>